<dbReference type="PANTHER" id="PTHR33375:SF1">
    <property type="entry name" value="CHROMOSOME-PARTITIONING PROTEIN PARB-RELATED"/>
    <property type="match status" value="1"/>
</dbReference>
<dbReference type="EMBL" id="JAWLUM010000009">
    <property type="protein sequence ID" value="MDV7137119.1"/>
    <property type="molecule type" value="Genomic_DNA"/>
</dbReference>
<organism evidence="3 4">
    <name type="scientific">Williamsia marianensis</name>
    <dbReference type="NCBI Taxonomy" id="85044"/>
    <lineage>
        <taxon>Bacteria</taxon>
        <taxon>Bacillati</taxon>
        <taxon>Actinomycetota</taxon>
        <taxon>Actinomycetes</taxon>
        <taxon>Mycobacteriales</taxon>
        <taxon>Nocardiaceae</taxon>
        <taxon>Williamsia</taxon>
    </lineage>
</organism>
<evidence type="ECO:0000256" key="1">
    <source>
        <dbReference type="SAM" id="MobiDB-lite"/>
    </source>
</evidence>
<dbReference type="Gene3D" id="3.90.1530.10">
    <property type="entry name" value="Conserved hypothetical protein from pyrococcus furiosus pfu- 392566-001, ParB domain"/>
    <property type="match status" value="1"/>
</dbReference>
<sequence length="561" mass="61014">MGNNNTATITPSAETAATGELVHAHPADVVIDDNVRTDATLDKAFVASIAARGVLLPVLATRDADGTLRVRDGQLRTLAAMEADLASIPVYVISTEAADDAATIERISDQLQTNEQRTQLNNTDRATAFQQLLDLGLSRTKIAKTTHAPKKTVDAALAIAGSAHAMAAVNDLLTLDQGAIIAGYESTGDTDAVTELLEAAAEGRFEHKHAELVENADERAALRDGVAHWRDRGFHVSSDHHDHLSGEWIELDRLVWAETGESVTDEQIETLTAEHLLAFVETDYEEVYVNAAGERVDETTIDWSVQDEGPDAVAADGMVDCRLLTDKVVWSHCVVWFHNAPAVDGLETAGEHWRRSRSTVTDVHLPGDAPAEGQDGGESAQERADRIAHEQAERERERDEAEKRERRKVITLNKLGVAAQNVRRDKLTEAFARKTLPKGKAAVVAAFLATTVWRNADLYNVARQDADAKKIAADLLGTDPIEALDGAAAERAQLIALAITCAAHEANLPKDAWRSSHEYFGNTGDTRARYLRFLTETFGYTLSDIEKVVTGDMNADDIDLS</sequence>
<comment type="caution">
    <text evidence="3">The sequence shown here is derived from an EMBL/GenBank/DDBJ whole genome shotgun (WGS) entry which is preliminary data.</text>
</comment>
<protein>
    <submittedName>
        <fullName evidence="3">ParB N-terminal domain-containing protein</fullName>
    </submittedName>
</protein>
<dbReference type="PANTHER" id="PTHR33375">
    <property type="entry name" value="CHROMOSOME-PARTITIONING PROTEIN PARB-RELATED"/>
    <property type="match status" value="1"/>
</dbReference>
<evidence type="ECO:0000313" key="3">
    <source>
        <dbReference type="EMBL" id="MDV7137119.1"/>
    </source>
</evidence>
<reference evidence="3 4" key="1">
    <citation type="submission" date="2023-10" db="EMBL/GenBank/DDBJ databases">
        <title>Development of a sustainable strategy for remediation of hydrocarbon-contaminated territories based on the waste exchange concept.</title>
        <authorList>
            <person name="Krivoruchko A."/>
        </authorList>
    </citation>
    <scope>NUCLEOTIDE SEQUENCE [LARGE SCALE GENOMIC DNA]</scope>
    <source>
        <strain evidence="3 4">IEGM 1236</strain>
    </source>
</reference>
<dbReference type="Gene3D" id="1.10.10.730">
    <property type="entry name" value="KorB DNA-binding domain"/>
    <property type="match status" value="1"/>
</dbReference>
<evidence type="ECO:0000313" key="4">
    <source>
        <dbReference type="Proteomes" id="UP001185792"/>
    </source>
</evidence>
<evidence type="ECO:0000259" key="2">
    <source>
        <dbReference type="SMART" id="SM00470"/>
    </source>
</evidence>
<feature type="compositionally biased region" description="Basic and acidic residues" evidence="1">
    <location>
        <begin position="380"/>
        <end position="404"/>
    </location>
</feature>
<dbReference type="Proteomes" id="UP001185792">
    <property type="component" value="Unassembled WGS sequence"/>
</dbReference>
<feature type="region of interest" description="Disordered" evidence="1">
    <location>
        <begin position="357"/>
        <end position="404"/>
    </location>
</feature>
<name>A0ABU4F0U3_WILMA</name>
<dbReference type="SMART" id="SM00470">
    <property type="entry name" value="ParB"/>
    <property type="match status" value="1"/>
</dbReference>
<accession>A0ABU4F0U3</accession>
<dbReference type="InterPro" id="IPR042075">
    <property type="entry name" value="KorB_DNA-db"/>
</dbReference>
<proteinExistence type="predicted"/>
<feature type="domain" description="ParB-like N-terminal" evidence="2">
    <location>
        <begin position="22"/>
        <end position="107"/>
    </location>
</feature>
<dbReference type="InterPro" id="IPR036086">
    <property type="entry name" value="ParB/Sulfiredoxin_sf"/>
</dbReference>
<gene>
    <name evidence="3" type="ORF">R4198_25790</name>
</gene>
<dbReference type="RefSeq" id="WP_317714982.1">
    <property type="nucleotide sequence ID" value="NZ_JAWLUM010000009.1"/>
</dbReference>
<dbReference type="SUPFAM" id="SSF110849">
    <property type="entry name" value="ParB/Sulfiredoxin"/>
    <property type="match status" value="1"/>
</dbReference>
<dbReference type="InterPro" id="IPR003115">
    <property type="entry name" value="ParB_N"/>
</dbReference>
<keyword evidence="4" id="KW-1185">Reference proteome</keyword>
<dbReference type="InterPro" id="IPR050336">
    <property type="entry name" value="Chromosome_partition/occlusion"/>
</dbReference>